<accession>A0A0V1GQK5</accession>
<comment type="caution">
    <text evidence="1">The sequence shown here is derived from an EMBL/GenBank/DDBJ whole genome shotgun (WGS) entry which is preliminary data.</text>
</comment>
<evidence type="ECO:0000313" key="1">
    <source>
        <dbReference type="EMBL" id="KRZ00362.1"/>
    </source>
</evidence>
<protein>
    <submittedName>
        <fullName evidence="1">Uncharacterized protein</fullName>
    </submittedName>
</protein>
<reference evidence="1 2" key="1">
    <citation type="submission" date="2015-01" db="EMBL/GenBank/DDBJ databases">
        <title>Evolution of Trichinella species and genotypes.</title>
        <authorList>
            <person name="Korhonen P.K."/>
            <person name="Edoardo P."/>
            <person name="Giuseppe L.R."/>
            <person name="Gasser R.B."/>
        </authorList>
    </citation>
    <scope>NUCLEOTIDE SEQUENCE [LARGE SCALE GENOMIC DNA]</scope>
    <source>
        <strain evidence="1">ISS1029</strain>
    </source>
</reference>
<name>A0A0V1GQK5_9BILA</name>
<organism evidence="1 2">
    <name type="scientific">Trichinella zimbabwensis</name>
    <dbReference type="NCBI Taxonomy" id="268475"/>
    <lineage>
        <taxon>Eukaryota</taxon>
        <taxon>Metazoa</taxon>
        <taxon>Ecdysozoa</taxon>
        <taxon>Nematoda</taxon>
        <taxon>Enoplea</taxon>
        <taxon>Dorylaimia</taxon>
        <taxon>Trichinellida</taxon>
        <taxon>Trichinellidae</taxon>
        <taxon>Trichinella</taxon>
    </lineage>
</organism>
<sequence>MDKDWVNTKAKKQPESSFNLLSFVQNGNLPQNETTSAALVNVSRLTDWWL</sequence>
<keyword evidence="2" id="KW-1185">Reference proteome</keyword>
<dbReference type="AlphaFoldDB" id="A0A0V1GQK5"/>
<dbReference type="EMBL" id="JYDP01000503">
    <property type="protein sequence ID" value="KRZ00362.1"/>
    <property type="molecule type" value="Genomic_DNA"/>
</dbReference>
<dbReference type="Proteomes" id="UP000055024">
    <property type="component" value="Unassembled WGS sequence"/>
</dbReference>
<evidence type="ECO:0000313" key="2">
    <source>
        <dbReference type="Proteomes" id="UP000055024"/>
    </source>
</evidence>
<proteinExistence type="predicted"/>
<gene>
    <name evidence="1" type="ORF">T11_15903</name>
</gene>